<dbReference type="GO" id="GO:0005737">
    <property type="term" value="C:cytoplasm"/>
    <property type="evidence" value="ECO:0007669"/>
    <property type="project" value="TreeGrafter"/>
</dbReference>
<dbReference type="RefSeq" id="WP_103224229.1">
    <property type="nucleotide sequence ID" value="NZ_PPCN01000010.1"/>
</dbReference>
<dbReference type="GO" id="GO:0044550">
    <property type="term" value="P:secondary metabolite biosynthetic process"/>
    <property type="evidence" value="ECO:0007669"/>
    <property type="project" value="TreeGrafter"/>
</dbReference>
<dbReference type="PANTHER" id="PTHR45527">
    <property type="entry name" value="NONRIBOSOMAL PEPTIDE SYNTHETASE"/>
    <property type="match status" value="1"/>
</dbReference>
<dbReference type="AlphaFoldDB" id="A0A2S3UMX2"/>
<evidence type="ECO:0000313" key="4">
    <source>
        <dbReference type="EMBL" id="POF29068.1"/>
    </source>
</evidence>
<evidence type="ECO:0000259" key="3">
    <source>
        <dbReference type="Pfam" id="PF00668"/>
    </source>
</evidence>
<accession>A0A2S3UMX2</accession>
<dbReference type="PANTHER" id="PTHR45527:SF10">
    <property type="entry name" value="PYOCHELIN SYNTHASE PCHF"/>
    <property type="match status" value="1"/>
</dbReference>
<dbReference type="GO" id="GO:0031177">
    <property type="term" value="F:phosphopantetheine binding"/>
    <property type="evidence" value="ECO:0007669"/>
    <property type="project" value="TreeGrafter"/>
</dbReference>
<gene>
    <name evidence="4" type="ORF">CLV41_11072</name>
</gene>
<dbReference type="Gene3D" id="3.30.559.30">
    <property type="entry name" value="Nonribosomal peptide synthetase, condensation domain"/>
    <property type="match status" value="1"/>
</dbReference>
<dbReference type="SUPFAM" id="SSF52777">
    <property type="entry name" value="CoA-dependent acyltransferases"/>
    <property type="match status" value="2"/>
</dbReference>
<protein>
    <submittedName>
        <fullName evidence="4">Amino acid adenylation domain-containing protein</fullName>
    </submittedName>
</protein>
<dbReference type="Gene3D" id="3.30.300.30">
    <property type="match status" value="1"/>
</dbReference>
<evidence type="ECO:0000313" key="5">
    <source>
        <dbReference type="Proteomes" id="UP000236959"/>
    </source>
</evidence>
<keyword evidence="1" id="KW-0436">Ligase</keyword>
<name>A0A2S3UMX2_9HYPH</name>
<dbReference type="InterPro" id="IPR045851">
    <property type="entry name" value="AMP-bd_C_sf"/>
</dbReference>
<evidence type="ECO:0000256" key="1">
    <source>
        <dbReference type="ARBA" id="ARBA00022598"/>
    </source>
</evidence>
<dbReference type="Pfam" id="PF00668">
    <property type="entry name" value="Condensation"/>
    <property type="match status" value="1"/>
</dbReference>
<dbReference type="InterPro" id="IPR001242">
    <property type="entry name" value="Condensation_dom"/>
</dbReference>
<dbReference type="OrthoDB" id="9803968at2"/>
<dbReference type="PROSITE" id="PS00455">
    <property type="entry name" value="AMP_BINDING"/>
    <property type="match status" value="1"/>
</dbReference>
<dbReference type="Proteomes" id="UP000236959">
    <property type="component" value="Unassembled WGS sequence"/>
</dbReference>
<dbReference type="InterPro" id="IPR042099">
    <property type="entry name" value="ANL_N_sf"/>
</dbReference>
<evidence type="ECO:0000259" key="2">
    <source>
        <dbReference type="Pfam" id="PF00501"/>
    </source>
</evidence>
<dbReference type="InterPro" id="IPR023213">
    <property type="entry name" value="CAT-like_dom_sf"/>
</dbReference>
<dbReference type="EMBL" id="PPCN01000010">
    <property type="protein sequence ID" value="POF29068.1"/>
    <property type="molecule type" value="Genomic_DNA"/>
</dbReference>
<sequence>METELTSLQRAYLLGRSEYVPLGGVAMQEFREYRGRFDLDLLERQLVLLAERHESLRTVIDRKTYSRHILEKPSVDFLSIDLSGLAPEEADRKIDELRQEFSHRLFDLTAPPWQVVAFKLPEPAEKTDDTCAVFFRFDALILDGFSIAALLAELFEDKRPEVAPPAASPAAPDRDMVRRDAEYWKSKLKSYEGAPRLPWKKPLEDIKTSRYERAGLTVDKERLRIFSRLGAKNGLFQNTVLSAAILEVLSHWLSEGPLHVGIPAAPRTGGGYANRSTFFAVAWETRQGTDLAERARTLQTDVLEALDHLSFSGVDINRFLMDIGGTEGGVALPVVLTNGLSWPTLPPDHPIRLRDCLTQTPQVAMDIRLTTTSDGDLAVDIDYAVEAVDAAVVRDILAAIDKAVRVICETETLAFSARDILDFSHYRFNSPEEGYSSCGYLNRIADHMFNAPPENDALINGDRRVSYADLGAGVHKALTFLEERKLENGNIVVLSLPRSPEQTMLTLACALRGIIWVPVDACAPADRLKYMYDNCRPDLVVGSTPVAGYEVIPAETVLNTVASKDPFALMPRLEDLSSSDAAAYYLYTSGTTGKPKCVVLSNRSTDNVIGSTNAEWEITSSDVFISVSPLYHDMSIYEVFGCLTAGATLVQPVQGEEKDAVRWNQLVAEHGVTIWSSVPTIFEMLLSCRKGEELKSLRLINQGGDYLKPAVIAELRQTNPGARLSSIGGPTETTIWSIWHRICPQDTGNIPYGRPLPANSYFILNEHGEHCPPGVVGRIHSCGVNTALGYLQDGELHQHDFVTIEDEHGCSVRAFRSGDRGKYRHDGIILFDSRVQGYIKVRGVRISIPDVENELVKHPEVSRVLLTDLGDERSGETELGALYELVAGSRITDADLRSFARRHLQESHIPSRFLRVDSIPLSANGKPDRRQARRILAETSAAKRPPRPRQEPESRRVLDIYLGVVGNGQSRPVDGSTDFLSIGLLPSHLKPISARINAEFGVALLPKQLLQCRNADQVHQLVAAQCA</sequence>
<dbReference type="SUPFAM" id="SSF56801">
    <property type="entry name" value="Acetyl-CoA synthetase-like"/>
    <property type="match status" value="1"/>
</dbReference>
<dbReference type="Gene3D" id="3.30.559.10">
    <property type="entry name" value="Chloramphenicol acetyltransferase-like domain"/>
    <property type="match status" value="1"/>
</dbReference>
<keyword evidence="5" id="KW-1185">Reference proteome</keyword>
<proteinExistence type="predicted"/>
<feature type="domain" description="AMP-dependent synthetase/ligase" evidence="2">
    <location>
        <begin position="450"/>
        <end position="791"/>
    </location>
</feature>
<dbReference type="InterPro" id="IPR020845">
    <property type="entry name" value="AMP-binding_CS"/>
</dbReference>
<comment type="caution">
    <text evidence="4">The sequence shown here is derived from an EMBL/GenBank/DDBJ whole genome shotgun (WGS) entry which is preliminary data.</text>
</comment>
<dbReference type="Gene3D" id="3.40.50.12780">
    <property type="entry name" value="N-terminal domain of ligase-like"/>
    <property type="match status" value="1"/>
</dbReference>
<organism evidence="4 5">
    <name type="scientific">Roseibium marinum</name>
    <dbReference type="NCBI Taxonomy" id="281252"/>
    <lineage>
        <taxon>Bacteria</taxon>
        <taxon>Pseudomonadati</taxon>
        <taxon>Pseudomonadota</taxon>
        <taxon>Alphaproteobacteria</taxon>
        <taxon>Hyphomicrobiales</taxon>
        <taxon>Stappiaceae</taxon>
        <taxon>Roseibium</taxon>
    </lineage>
</organism>
<dbReference type="Pfam" id="PF00501">
    <property type="entry name" value="AMP-binding"/>
    <property type="match status" value="1"/>
</dbReference>
<dbReference type="GO" id="GO:0043041">
    <property type="term" value="P:amino acid activation for nonribosomal peptide biosynthetic process"/>
    <property type="evidence" value="ECO:0007669"/>
    <property type="project" value="TreeGrafter"/>
</dbReference>
<feature type="domain" description="Condensation" evidence="3">
    <location>
        <begin position="26"/>
        <end position="309"/>
    </location>
</feature>
<reference evidence="4 5" key="1">
    <citation type="submission" date="2018-01" db="EMBL/GenBank/DDBJ databases">
        <title>Genomic Encyclopedia of Archaeal and Bacterial Type Strains, Phase II (KMG-II): from individual species to whole genera.</title>
        <authorList>
            <person name="Goeker M."/>
        </authorList>
    </citation>
    <scope>NUCLEOTIDE SEQUENCE [LARGE SCALE GENOMIC DNA]</scope>
    <source>
        <strain evidence="4 5">DSM 17023</strain>
    </source>
</reference>
<dbReference type="InterPro" id="IPR000873">
    <property type="entry name" value="AMP-dep_synth/lig_dom"/>
</dbReference>
<dbReference type="GO" id="GO:0003824">
    <property type="term" value="F:catalytic activity"/>
    <property type="evidence" value="ECO:0007669"/>
    <property type="project" value="InterPro"/>
</dbReference>